<dbReference type="Pfam" id="PF00856">
    <property type="entry name" value="SET"/>
    <property type="match status" value="1"/>
</dbReference>
<feature type="domain" description="SET" evidence="1">
    <location>
        <begin position="314"/>
        <end position="469"/>
    </location>
</feature>
<dbReference type="GeneID" id="7197947"/>
<dbReference type="SUPFAM" id="SSF82199">
    <property type="entry name" value="SET domain"/>
    <property type="match status" value="1"/>
</dbReference>
<dbReference type="HOGENOM" id="CLU_030622_0_0_1"/>
<proteinExistence type="predicted"/>
<sequence>MGKVLSLANLAIARYISLTPAVRTLMLLQVVALLLNLCGAFEPPKTLRNVPLDRSDVGRTGLSPEPTCGQYLAPSILPGAGLGMYSGVEIEEDDPVSYGDICIPLIDLKLHVGNDDNDFYNPFAAYVWQASALGMIDLNLSKDVSAFCMGINSIANCHLPLKHAYQTKPEYDPQVLRHRHASVGSFTPYFNLTSFAARPIPSGSEIFKSYGNYWFETRSDTFGQQFPLSTSYKEASNLLEKLFVSMKLTSSLSASLYDEVVLSIKELLPSRTMNAFPNTVPHAILGAHESLAAVHQTLVIRDLEWLRLNGRCLDHIRPGTSTLENVGHGAFATRDLSSGTIVSASPVHHIERAFTQMYEVRYDEAAKKHVPDKSKIVAYQLLLNYCFGHNESTVLVCPYGNGVNYINHVREHANVKVRWAQDFPAHQDDVLHQATPEDLFNSTAEPKFVLEYIALRDIVAGEEIFLDYGESWDAAWNAHSLSYEPFGGATSAERYRDAFWVNENHGDMPLRTRQEQIVDPYPDNWVLRVHPWVLQHHIKYGYLSGNYDWQESDRTPLRDDFGLPCQILERHENGTIPHKYTILADTTSVDWFETDSVAISQVPRSALTWLNAPGTMDFHLPNAFRQPIGLSDEMMPTQWRNLLAK</sequence>
<reference evidence="3" key="2">
    <citation type="submission" date="2008-08" db="EMBL/GenBank/DDBJ databases">
        <authorList>
            <consortium name="Diatom Consortium"/>
            <person name="Grigoriev I."/>
            <person name="Grimwood J."/>
            <person name="Kuo A."/>
            <person name="Otillar R.P."/>
            <person name="Salamov A."/>
            <person name="Detter J.C."/>
            <person name="Lindquist E."/>
            <person name="Shapiro H."/>
            <person name="Lucas S."/>
            <person name="Glavina del Rio T."/>
            <person name="Pitluck S."/>
            <person name="Rokhsar D."/>
            <person name="Bowler C."/>
        </authorList>
    </citation>
    <scope>GENOME REANNOTATION</scope>
    <source>
        <strain evidence="3">CCAP 1055/1</strain>
    </source>
</reference>
<dbReference type="PROSITE" id="PS50280">
    <property type="entry name" value="SET"/>
    <property type="match status" value="1"/>
</dbReference>
<dbReference type="AlphaFoldDB" id="B7FTJ2"/>
<dbReference type="eggNOG" id="ENOG502SHTT">
    <property type="taxonomic scope" value="Eukaryota"/>
</dbReference>
<accession>B7FTJ2</accession>
<dbReference type="PaxDb" id="2850-Phatr44271"/>
<dbReference type="InterPro" id="IPR001214">
    <property type="entry name" value="SET_dom"/>
</dbReference>
<protein>
    <recommendedName>
        <fullName evidence="1">SET domain-containing protein</fullName>
    </recommendedName>
</protein>
<dbReference type="EMBL" id="CM000607">
    <property type="protein sequence ID" value="EEC49826.1"/>
    <property type="molecule type" value="Genomic_DNA"/>
</dbReference>
<organism evidence="2 3">
    <name type="scientific">Phaeodactylum tricornutum (strain CCAP 1055/1)</name>
    <dbReference type="NCBI Taxonomy" id="556484"/>
    <lineage>
        <taxon>Eukaryota</taxon>
        <taxon>Sar</taxon>
        <taxon>Stramenopiles</taxon>
        <taxon>Ochrophyta</taxon>
        <taxon>Bacillariophyta</taxon>
        <taxon>Bacillariophyceae</taxon>
        <taxon>Bacillariophycidae</taxon>
        <taxon>Naviculales</taxon>
        <taxon>Phaeodactylaceae</taxon>
        <taxon>Phaeodactylum</taxon>
    </lineage>
</organism>
<dbReference type="Proteomes" id="UP000000759">
    <property type="component" value="Chromosome 4"/>
</dbReference>
<dbReference type="OrthoDB" id="40564at2759"/>
<keyword evidence="3" id="KW-1185">Reference proteome</keyword>
<evidence type="ECO:0000259" key="1">
    <source>
        <dbReference type="PROSITE" id="PS50280"/>
    </source>
</evidence>
<evidence type="ECO:0000313" key="2">
    <source>
        <dbReference type="EMBL" id="EEC49826.1"/>
    </source>
</evidence>
<dbReference type="Gene3D" id="2.170.270.10">
    <property type="entry name" value="SET domain"/>
    <property type="match status" value="1"/>
</dbReference>
<dbReference type="InterPro" id="IPR046341">
    <property type="entry name" value="SET_dom_sf"/>
</dbReference>
<evidence type="ECO:0000313" key="3">
    <source>
        <dbReference type="Proteomes" id="UP000000759"/>
    </source>
</evidence>
<dbReference type="InParanoid" id="B7FTJ2"/>
<dbReference type="RefSeq" id="XP_002178161.1">
    <property type="nucleotide sequence ID" value="XM_002178125.1"/>
</dbReference>
<name>B7FTJ2_PHATC</name>
<reference evidence="2 3" key="1">
    <citation type="journal article" date="2008" name="Nature">
        <title>The Phaeodactylum genome reveals the evolutionary history of diatom genomes.</title>
        <authorList>
            <person name="Bowler C."/>
            <person name="Allen A.E."/>
            <person name="Badger J.H."/>
            <person name="Grimwood J."/>
            <person name="Jabbari K."/>
            <person name="Kuo A."/>
            <person name="Maheswari U."/>
            <person name="Martens C."/>
            <person name="Maumus F."/>
            <person name="Otillar R.P."/>
            <person name="Rayko E."/>
            <person name="Salamov A."/>
            <person name="Vandepoele K."/>
            <person name="Beszteri B."/>
            <person name="Gruber A."/>
            <person name="Heijde M."/>
            <person name="Katinka M."/>
            <person name="Mock T."/>
            <person name="Valentin K."/>
            <person name="Verret F."/>
            <person name="Berges J.A."/>
            <person name="Brownlee C."/>
            <person name="Cadoret J.P."/>
            <person name="Chiovitti A."/>
            <person name="Choi C.J."/>
            <person name="Coesel S."/>
            <person name="De Martino A."/>
            <person name="Detter J.C."/>
            <person name="Durkin C."/>
            <person name="Falciatore A."/>
            <person name="Fournet J."/>
            <person name="Haruta M."/>
            <person name="Huysman M.J."/>
            <person name="Jenkins B.D."/>
            <person name="Jiroutova K."/>
            <person name="Jorgensen R.E."/>
            <person name="Joubert Y."/>
            <person name="Kaplan A."/>
            <person name="Kroger N."/>
            <person name="Kroth P.G."/>
            <person name="La Roche J."/>
            <person name="Lindquist E."/>
            <person name="Lommer M."/>
            <person name="Martin-Jezequel V."/>
            <person name="Lopez P.J."/>
            <person name="Lucas S."/>
            <person name="Mangogna M."/>
            <person name="McGinnis K."/>
            <person name="Medlin L.K."/>
            <person name="Montsant A."/>
            <person name="Oudot-Le Secq M.P."/>
            <person name="Napoli C."/>
            <person name="Obornik M."/>
            <person name="Parker M.S."/>
            <person name="Petit J.L."/>
            <person name="Porcel B.M."/>
            <person name="Poulsen N."/>
            <person name="Robison M."/>
            <person name="Rychlewski L."/>
            <person name="Rynearson T.A."/>
            <person name="Schmutz J."/>
            <person name="Shapiro H."/>
            <person name="Siaut M."/>
            <person name="Stanley M."/>
            <person name="Sussman M.R."/>
            <person name="Taylor A.R."/>
            <person name="Vardi A."/>
            <person name="von Dassow P."/>
            <person name="Vyverman W."/>
            <person name="Willis A."/>
            <person name="Wyrwicz L.S."/>
            <person name="Rokhsar D.S."/>
            <person name="Weissenbach J."/>
            <person name="Armbrust E.V."/>
            <person name="Green B.R."/>
            <person name="Van de Peer Y."/>
            <person name="Grigoriev I.V."/>
        </authorList>
    </citation>
    <scope>NUCLEOTIDE SEQUENCE [LARGE SCALE GENOMIC DNA]</scope>
    <source>
        <strain evidence="2 3">CCAP 1055/1</strain>
    </source>
</reference>
<gene>
    <name evidence="2" type="ORF">PHATRDRAFT_44271</name>
</gene>
<dbReference type="KEGG" id="pti:PHATRDRAFT_44271"/>